<feature type="region of interest" description="Disordered" evidence="1">
    <location>
        <begin position="426"/>
        <end position="446"/>
    </location>
</feature>
<evidence type="ECO:0000313" key="3">
    <source>
        <dbReference type="Proteomes" id="UP001172101"/>
    </source>
</evidence>
<dbReference type="AlphaFoldDB" id="A0AA39ZQF5"/>
<feature type="region of interest" description="Disordered" evidence="1">
    <location>
        <begin position="156"/>
        <end position="186"/>
    </location>
</feature>
<evidence type="ECO:0000313" key="2">
    <source>
        <dbReference type="EMBL" id="KAK0701668.1"/>
    </source>
</evidence>
<accession>A0AA39ZQF5</accession>
<organism evidence="2 3">
    <name type="scientific">Lasiosphaeria miniovina</name>
    <dbReference type="NCBI Taxonomy" id="1954250"/>
    <lineage>
        <taxon>Eukaryota</taxon>
        <taxon>Fungi</taxon>
        <taxon>Dikarya</taxon>
        <taxon>Ascomycota</taxon>
        <taxon>Pezizomycotina</taxon>
        <taxon>Sordariomycetes</taxon>
        <taxon>Sordariomycetidae</taxon>
        <taxon>Sordariales</taxon>
        <taxon>Lasiosphaeriaceae</taxon>
        <taxon>Lasiosphaeria</taxon>
    </lineage>
</organism>
<gene>
    <name evidence="2" type="ORF">B0T26DRAFT_876989</name>
</gene>
<feature type="compositionally biased region" description="Low complexity" evidence="1">
    <location>
        <begin position="27"/>
        <end position="42"/>
    </location>
</feature>
<dbReference type="Proteomes" id="UP001172101">
    <property type="component" value="Unassembled WGS sequence"/>
</dbReference>
<dbReference type="EMBL" id="JAUIRO010000009">
    <property type="protein sequence ID" value="KAK0701668.1"/>
    <property type="molecule type" value="Genomic_DNA"/>
</dbReference>
<name>A0AA39ZQF5_9PEZI</name>
<reference evidence="2" key="1">
    <citation type="submission" date="2023-06" db="EMBL/GenBank/DDBJ databases">
        <title>Genome-scale phylogeny and comparative genomics of the fungal order Sordariales.</title>
        <authorList>
            <consortium name="Lawrence Berkeley National Laboratory"/>
            <person name="Hensen N."/>
            <person name="Bonometti L."/>
            <person name="Westerberg I."/>
            <person name="Brannstrom I.O."/>
            <person name="Guillou S."/>
            <person name="Cros-Aarteil S."/>
            <person name="Calhoun S."/>
            <person name="Haridas S."/>
            <person name="Kuo A."/>
            <person name="Mondo S."/>
            <person name="Pangilinan J."/>
            <person name="Riley R."/>
            <person name="LaButti K."/>
            <person name="Andreopoulos B."/>
            <person name="Lipzen A."/>
            <person name="Chen C."/>
            <person name="Yanf M."/>
            <person name="Daum C."/>
            <person name="Ng V."/>
            <person name="Clum A."/>
            <person name="Steindorff A."/>
            <person name="Ohm R."/>
            <person name="Martin F."/>
            <person name="Silar P."/>
            <person name="Natvig D."/>
            <person name="Lalanne C."/>
            <person name="Gautier V."/>
            <person name="Ament-velasquez S.L."/>
            <person name="Kruys A."/>
            <person name="Hutchinson M.I."/>
            <person name="Powell A.J."/>
            <person name="Barry K."/>
            <person name="Miller A.N."/>
            <person name="Grigoriev I.V."/>
            <person name="Debuchy R."/>
            <person name="Gladieux P."/>
            <person name="Thoren M.H."/>
            <person name="Johannesson H."/>
        </authorList>
    </citation>
    <scope>NUCLEOTIDE SEQUENCE</scope>
    <source>
        <strain evidence="2">SMH2392-1A</strain>
    </source>
</reference>
<sequence>MAASSPRPIRVEYVGTKSLEWEPVLPSSPSSTEPSNTAASTPAPTPDLPDSQGSGSLQLSRYARDELSDILSEYAPTDTAKLDKAKRAKLTYCVLAIFDDPASELFTFDIENMKRSLEKKGDSSAFMTYLKFVYSIYIPKIQFILDTWMNQAKNSKRKRSDTSWHTTPTVEDLPTGDTRDRAGRSNADKIAQAKVPKWYGGSCVLSGGTPVDGAHIVDVRASGMNALHFWETLDKFGGLIKGAWDHCGSGTIVDFRRGSDDKLMFPRLEHGDVYELSTADPVRCPLPSIQFLQIRYAVQKIIAGPMAAGALKDIFSGEPPEDGPGPARHEEPLAGDWEVLLEAAVEAEVLTGDAAGRWARSFQDAAYDKAEQEARLLAEFLAEEEELASSEQEAGGMGWGKYGPPPPDIDQHDLLLREDCTILPSRPATGRHGGYMPQVAPGVGGM</sequence>
<comment type="caution">
    <text evidence="2">The sequence shown here is derived from an EMBL/GenBank/DDBJ whole genome shotgun (WGS) entry which is preliminary data.</text>
</comment>
<dbReference type="RefSeq" id="XP_060289332.1">
    <property type="nucleotide sequence ID" value="XM_060448120.1"/>
</dbReference>
<protein>
    <submittedName>
        <fullName evidence="2">Uncharacterized protein</fullName>
    </submittedName>
</protein>
<feature type="compositionally biased region" description="Basic and acidic residues" evidence="1">
    <location>
        <begin position="177"/>
        <end position="186"/>
    </location>
</feature>
<proteinExistence type="predicted"/>
<keyword evidence="3" id="KW-1185">Reference proteome</keyword>
<evidence type="ECO:0000256" key="1">
    <source>
        <dbReference type="SAM" id="MobiDB-lite"/>
    </source>
</evidence>
<feature type="region of interest" description="Disordered" evidence="1">
    <location>
        <begin position="22"/>
        <end position="56"/>
    </location>
</feature>
<dbReference type="GeneID" id="85331390"/>